<evidence type="ECO:0000256" key="1">
    <source>
        <dbReference type="SAM" id="Phobius"/>
    </source>
</evidence>
<dbReference type="PANTHER" id="PTHR34502:SF5">
    <property type="entry name" value="DUF6594 DOMAIN-CONTAINING PROTEIN"/>
    <property type="match status" value="1"/>
</dbReference>
<dbReference type="Pfam" id="PF20237">
    <property type="entry name" value="DUF6594"/>
    <property type="match status" value="1"/>
</dbReference>
<dbReference type="Proteomes" id="UP001276659">
    <property type="component" value="Unassembled WGS sequence"/>
</dbReference>
<keyword evidence="4" id="KW-1185">Reference proteome</keyword>
<dbReference type="AlphaFoldDB" id="A0AAD9YYC1"/>
<evidence type="ECO:0000313" key="4">
    <source>
        <dbReference type="Proteomes" id="UP001276659"/>
    </source>
</evidence>
<keyword evidence="1" id="KW-0812">Transmembrane</keyword>
<evidence type="ECO:0000259" key="2">
    <source>
        <dbReference type="Pfam" id="PF20237"/>
    </source>
</evidence>
<dbReference type="InterPro" id="IPR046529">
    <property type="entry name" value="DUF6594"/>
</dbReference>
<accession>A0AAD9YYC1</accession>
<keyword evidence="1" id="KW-1133">Transmembrane helix</keyword>
<protein>
    <recommendedName>
        <fullName evidence="2">DUF6594 domain-containing protein</fullName>
    </recommendedName>
</protein>
<name>A0AAD9YYC1_9LECA</name>
<dbReference type="PANTHER" id="PTHR34502">
    <property type="entry name" value="DUF6594 DOMAIN-CONTAINING PROTEIN-RELATED"/>
    <property type="match status" value="1"/>
</dbReference>
<organism evidence="3 4">
    <name type="scientific">Lepraria neglecta</name>
    <dbReference type="NCBI Taxonomy" id="209136"/>
    <lineage>
        <taxon>Eukaryota</taxon>
        <taxon>Fungi</taxon>
        <taxon>Dikarya</taxon>
        <taxon>Ascomycota</taxon>
        <taxon>Pezizomycotina</taxon>
        <taxon>Lecanoromycetes</taxon>
        <taxon>OSLEUM clade</taxon>
        <taxon>Lecanoromycetidae</taxon>
        <taxon>Lecanorales</taxon>
        <taxon>Lecanorineae</taxon>
        <taxon>Stereocaulaceae</taxon>
        <taxon>Lepraria</taxon>
    </lineage>
</organism>
<evidence type="ECO:0000313" key="3">
    <source>
        <dbReference type="EMBL" id="KAK3168389.1"/>
    </source>
</evidence>
<feature type="transmembrane region" description="Helical" evidence="1">
    <location>
        <begin position="316"/>
        <end position="336"/>
    </location>
</feature>
<feature type="transmembrane region" description="Helical" evidence="1">
    <location>
        <begin position="286"/>
        <end position="304"/>
    </location>
</feature>
<feature type="domain" description="DUF6594" evidence="2">
    <location>
        <begin position="79"/>
        <end position="327"/>
    </location>
</feature>
<feature type="transmembrane region" description="Helical" evidence="1">
    <location>
        <begin position="260"/>
        <end position="280"/>
    </location>
</feature>
<dbReference type="EMBL" id="JASNWA010000010">
    <property type="protein sequence ID" value="KAK3168389.1"/>
    <property type="molecule type" value="Genomic_DNA"/>
</dbReference>
<keyword evidence="1" id="KW-0472">Membrane</keyword>
<reference evidence="3" key="1">
    <citation type="submission" date="2022-11" db="EMBL/GenBank/DDBJ databases">
        <title>Chromosomal genome sequence assembly and mating type (MAT) locus characterization of the leprose asexual lichenized fungus Lepraria neglecta (Nyl.) Erichsen.</title>
        <authorList>
            <person name="Allen J.L."/>
            <person name="Pfeffer B."/>
        </authorList>
    </citation>
    <scope>NUCLEOTIDE SEQUENCE</scope>
    <source>
        <strain evidence="3">Allen 5258</strain>
    </source>
</reference>
<sequence length="338" mass="38013">MYPDRDEVRDSLCWWCRRLTVSIPGSCYSFAAGKVRGWLEPPARPSLTPQGTSTVYIRSHKQQSLLTSSISVEDYSSGYPRFSALVGTHSSFYVCRRFSTLRARLLLQKQDRIAELEHQLQHIDEEELQPLFLGSLRRDRNQGRERVLADIDVALQDYDKYLERLDRIFSLKAARPRDVTNLCNWLEYTGCVARDETEFLTAEKDLISPIRVEDSALTPFQELIEDVVINIRPLQRFLRYSDVSRDSDVHILPAAVVGSFARFAAAGLVMTLLLVPVIVVDALKSMTAKTIAIIISCAIFVLCLPSLTRANIKEIVIAGTTYATVLVVFIAGNGIVPS</sequence>
<gene>
    <name evidence="3" type="ORF">OEA41_004836</name>
</gene>
<proteinExistence type="predicted"/>
<comment type="caution">
    <text evidence="3">The sequence shown here is derived from an EMBL/GenBank/DDBJ whole genome shotgun (WGS) entry which is preliminary data.</text>
</comment>